<organism evidence="2 3">
    <name type="scientific">Nocardia jiangsuensis</name>
    <dbReference type="NCBI Taxonomy" id="1691563"/>
    <lineage>
        <taxon>Bacteria</taxon>
        <taxon>Bacillati</taxon>
        <taxon>Actinomycetota</taxon>
        <taxon>Actinomycetes</taxon>
        <taxon>Mycobacteriales</taxon>
        <taxon>Nocardiaceae</taxon>
        <taxon>Nocardia</taxon>
    </lineage>
</organism>
<dbReference type="EMBL" id="JBHSAX010000016">
    <property type="protein sequence ID" value="MFC3964122.1"/>
    <property type="molecule type" value="Genomic_DNA"/>
</dbReference>
<dbReference type="Gene3D" id="3.40.50.720">
    <property type="entry name" value="NAD(P)-binding Rossmann-like Domain"/>
    <property type="match status" value="1"/>
</dbReference>
<dbReference type="Pfam" id="PF19328">
    <property type="entry name" value="DAP_DH_C"/>
    <property type="match status" value="1"/>
</dbReference>
<dbReference type="InterPro" id="IPR045760">
    <property type="entry name" value="DAP_DH_C"/>
</dbReference>
<keyword evidence="3" id="KW-1185">Reference proteome</keyword>
<accession>A0ABV8DVG4</accession>
<dbReference type="RefSeq" id="WP_378613896.1">
    <property type="nucleotide sequence ID" value="NZ_JBHSAX010000016.1"/>
</dbReference>
<comment type="caution">
    <text evidence="2">The sequence shown here is derived from an EMBL/GenBank/DDBJ whole genome shotgun (WGS) entry which is preliminary data.</text>
</comment>
<evidence type="ECO:0000313" key="3">
    <source>
        <dbReference type="Proteomes" id="UP001595696"/>
    </source>
</evidence>
<dbReference type="SUPFAM" id="SSF51735">
    <property type="entry name" value="NAD(P)-binding Rossmann-fold domains"/>
    <property type="match status" value="1"/>
</dbReference>
<gene>
    <name evidence="2" type="ORF">ACFO0B_19215</name>
</gene>
<dbReference type="InterPro" id="IPR036291">
    <property type="entry name" value="NAD(P)-bd_dom_sf"/>
</dbReference>
<evidence type="ECO:0000313" key="2">
    <source>
        <dbReference type="EMBL" id="MFC3964122.1"/>
    </source>
</evidence>
<reference evidence="3" key="1">
    <citation type="journal article" date="2019" name="Int. J. Syst. Evol. Microbiol.">
        <title>The Global Catalogue of Microorganisms (GCM) 10K type strain sequencing project: providing services to taxonomists for standard genome sequencing and annotation.</title>
        <authorList>
            <consortium name="The Broad Institute Genomics Platform"/>
            <consortium name="The Broad Institute Genome Sequencing Center for Infectious Disease"/>
            <person name="Wu L."/>
            <person name="Ma J."/>
        </authorList>
    </citation>
    <scope>NUCLEOTIDE SEQUENCE [LARGE SCALE GENOMIC DNA]</scope>
    <source>
        <strain evidence="3">CGMCC 4.7330</strain>
    </source>
</reference>
<protein>
    <submittedName>
        <fullName evidence="2">Dihydrodipicolinate reductase</fullName>
    </submittedName>
</protein>
<feature type="domain" description="2,4-diaminopentanoate dehydrogenase C-terminal" evidence="1">
    <location>
        <begin position="183"/>
        <end position="343"/>
    </location>
</feature>
<name>A0ABV8DVG4_9NOCA</name>
<proteinExistence type="predicted"/>
<dbReference type="Proteomes" id="UP001595696">
    <property type="component" value="Unassembled WGS sequence"/>
</dbReference>
<sequence length="348" mass="36436">MTLRIVQWTTGNVGRAALGSIVERDDMELVGLYAFSADKVGRDAGDLARLGRTLGVAATDDIDAIIALRPDCVSYMPLFPDVEHLSRLLEAGINIVTTAEFMTGAALGAEARARLERAAAAGGASLFGSGVNPGWIEYLAAAASGVTRNLRSLRVIEQFDLMVLSADGNQDDFGWGRPAGDPGHADDVAVGVAEFRDAVEVAARVLGVELDEIRYDVEFAHATADLKVAARTVTAGTVAGIEITWSGIVGGAAVIELVARWTLGTKIEPAWTTDMGYTVEVNADPRVIMRVDFLPADLEQLTAEGMAMMGTVLTASPAINAIPAVVAAAPGIVTYADLPPMTANLAGR</sequence>
<evidence type="ECO:0000259" key="1">
    <source>
        <dbReference type="Pfam" id="PF19328"/>
    </source>
</evidence>